<evidence type="ECO:0000313" key="4">
    <source>
        <dbReference type="Proteomes" id="UP000193411"/>
    </source>
</evidence>
<evidence type="ECO:0000313" key="3">
    <source>
        <dbReference type="EMBL" id="ORZ36264.1"/>
    </source>
</evidence>
<feature type="compositionally biased region" description="Polar residues" evidence="1">
    <location>
        <begin position="276"/>
        <end position="285"/>
    </location>
</feature>
<comment type="caution">
    <text evidence="3">The sequence shown here is derived from an EMBL/GenBank/DDBJ whole genome shotgun (WGS) entry which is preliminary data.</text>
</comment>
<gene>
    <name evidence="3" type="ORF">BCR44DRAFT_1085682</name>
</gene>
<accession>A0A1Y2HQP2</accession>
<dbReference type="Gene3D" id="3.40.50.1820">
    <property type="entry name" value="alpha/beta hydrolase"/>
    <property type="match status" value="1"/>
</dbReference>
<evidence type="ECO:0000256" key="1">
    <source>
        <dbReference type="SAM" id="MobiDB-lite"/>
    </source>
</evidence>
<feature type="chain" id="PRO_5012779298" evidence="2">
    <location>
        <begin position="20"/>
        <end position="285"/>
    </location>
</feature>
<dbReference type="AlphaFoldDB" id="A0A1Y2HQP2"/>
<feature type="signal peptide" evidence="2">
    <location>
        <begin position="1"/>
        <end position="19"/>
    </location>
</feature>
<dbReference type="EMBL" id="MCFL01000018">
    <property type="protein sequence ID" value="ORZ36264.1"/>
    <property type="molecule type" value="Genomic_DNA"/>
</dbReference>
<keyword evidence="2" id="KW-0732">Signal</keyword>
<feature type="region of interest" description="Disordered" evidence="1">
    <location>
        <begin position="249"/>
        <end position="285"/>
    </location>
</feature>
<dbReference type="InterPro" id="IPR029058">
    <property type="entry name" value="AB_hydrolase_fold"/>
</dbReference>
<reference evidence="3 4" key="1">
    <citation type="submission" date="2016-07" db="EMBL/GenBank/DDBJ databases">
        <title>Pervasive Adenine N6-methylation of Active Genes in Fungi.</title>
        <authorList>
            <consortium name="DOE Joint Genome Institute"/>
            <person name="Mondo S.J."/>
            <person name="Dannebaum R.O."/>
            <person name="Kuo R.C."/>
            <person name="Labutti K."/>
            <person name="Haridas S."/>
            <person name="Kuo A."/>
            <person name="Salamov A."/>
            <person name="Ahrendt S.R."/>
            <person name="Lipzen A."/>
            <person name="Sullivan W."/>
            <person name="Andreopoulos W.B."/>
            <person name="Clum A."/>
            <person name="Lindquist E."/>
            <person name="Daum C."/>
            <person name="Ramamoorthy G.K."/>
            <person name="Gryganskyi A."/>
            <person name="Culley D."/>
            <person name="Magnuson J.K."/>
            <person name="James T.Y."/>
            <person name="O'Malley M.A."/>
            <person name="Stajich J.E."/>
            <person name="Spatafora J.W."/>
            <person name="Visel A."/>
            <person name="Grigoriev I.V."/>
        </authorList>
    </citation>
    <scope>NUCLEOTIDE SEQUENCE [LARGE SCALE GENOMIC DNA]</scope>
    <source>
        <strain evidence="3 4">PL171</strain>
    </source>
</reference>
<evidence type="ECO:0000256" key="2">
    <source>
        <dbReference type="SAM" id="SignalP"/>
    </source>
</evidence>
<sequence length="285" mass="31623">MKSSALLSMSLLMAHIAHPFVAVVNQSSPSITRMSPITVTSWPQLSSNNFLSFDPSLKTSSRRTTLSLDDGNRNSFVSSEGCDALGPLEPLQATELERMLLLAEYANVPYCARQGQIENWSCGKCQLLPNTTVHQVIEAHGTLAYIAESSSNDLLLRSSLSSKRHLRHLLVVVRGTVSWQNLVQDFNYPLRPWRYALPPPSTTANATSVPPVLATSGFMITYDAIRDQLQDAVRQWIERCRRIKTISSHSRAIRSAGQSPRMRPWISPPRLPPTRSLDSAQTTLG</sequence>
<protein>
    <submittedName>
        <fullName evidence="3">Uncharacterized protein</fullName>
    </submittedName>
</protein>
<dbReference type="Proteomes" id="UP000193411">
    <property type="component" value="Unassembled WGS sequence"/>
</dbReference>
<organism evidence="3 4">
    <name type="scientific">Catenaria anguillulae PL171</name>
    <dbReference type="NCBI Taxonomy" id="765915"/>
    <lineage>
        <taxon>Eukaryota</taxon>
        <taxon>Fungi</taxon>
        <taxon>Fungi incertae sedis</taxon>
        <taxon>Blastocladiomycota</taxon>
        <taxon>Blastocladiomycetes</taxon>
        <taxon>Blastocladiales</taxon>
        <taxon>Catenariaceae</taxon>
        <taxon>Catenaria</taxon>
    </lineage>
</organism>
<keyword evidence="4" id="KW-1185">Reference proteome</keyword>
<proteinExistence type="predicted"/>
<dbReference type="SUPFAM" id="SSF53474">
    <property type="entry name" value="alpha/beta-Hydrolases"/>
    <property type="match status" value="1"/>
</dbReference>
<name>A0A1Y2HQP2_9FUNG</name>